<evidence type="ECO:0000313" key="4">
    <source>
        <dbReference type="Proteomes" id="UP000034036"/>
    </source>
</evidence>
<evidence type="ECO:0000256" key="1">
    <source>
        <dbReference type="SAM" id="Coils"/>
    </source>
</evidence>
<dbReference type="InterPro" id="IPR023346">
    <property type="entry name" value="Lysozyme-like_dom_sf"/>
</dbReference>
<dbReference type="Proteomes" id="UP000034036">
    <property type="component" value="Unassembled WGS sequence"/>
</dbReference>
<dbReference type="Pfam" id="PF13406">
    <property type="entry name" value="SLT_2"/>
    <property type="match status" value="1"/>
</dbReference>
<proteinExistence type="predicted"/>
<feature type="coiled-coil region" evidence="1">
    <location>
        <begin position="173"/>
        <end position="200"/>
    </location>
</feature>
<sequence length="446" mass="49750">MRFTGFGRIFSAVFLGLFLLTLIFPAIKIFAQTPDPSTVIKRRAELEAELAELEKQIEVFSGEISSKQTQAKSLERDISLLDAQINKAKLEIRARDIAISGLQSAISEKGEVIVSLDDKIDREKKSLAELLRRLYEIDDASLVEIVLAHDSLSDFFVEADSFDIVQRSLQDSFNEIKVNKDSVSKEKDNLEERKAEEVQLKTIQELERKRISEREGEKKKILTTTRNQEKAYKKLVSDRTKDAASIRSQLFALNGSASIPFERALEYAAVAEKAVGIRPAFLLGIITEESNLGANVGTGNWQTDLSHSRCAKQKDVFKSITTKLGLNPDDMPVSKKAWYGYCGGAMGPAQFIPTTWVLYENAVSRITGNSPANPWNPLDAFVASALLLRDNGAGARTYSAEHTAALKYLAGSNWKNPSYRFYGDDVMSFASKYQDQIDILNQVAKR</sequence>
<feature type="domain" description="Transglycosylase SLT" evidence="2">
    <location>
        <begin position="269"/>
        <end position="392"/>
    </location>
</feature>
<dbReference type="EMBL" id="LCDF01000005">
    <property type="protein sequence ID" value="KKS48688.1"/>
    <property type="molecule type" value="Genomic_DNA"/>
</dbReference>
<organism evidence="3 4">
    <name type="scientific">Candidatus Giovannonibacteria bacterium GW2011_GWF2_42_19</name>
    <dbReference type="NCBI Taxonomy" id="1618659"/>
    <lineage>
        <taxon>Bacteria</taxon>
        <taxon>Candidatus Giovannoniibacteriota</taxon>
    </lineage>
</organism>
<evidence type="ECO:0000313" key="3">
    <source>
        <dbReference type="EMBL" id="KKS48688.1"/>
    </source>
</evidence>
<protein>
    <submittedName>
        <fullName evidence="3">Peptidase M23B</fullName>
    </submittedName>
</protein>
<name>A0A0G1CGJ5_9BACT</name>
<dbReference type="STRING" id="1618659.UV11_C0005G0007"/>
<dbReference type="InterPro" id="IPR031304">
    <property type="entry name" value="SLT_2"/>
</dbReference>
<comment type="caution">
    <text evidence="3">The sequence shown here is derived from an EMBL/GenBank/DDBJ whole genome shotgun (WGS) entry which is preliminary data.</text>
</comment>
<dbReference type="Gene3D" id="6.10.250.3150">
    <property type="match status" value="1"/>
</dbReference>
<dbReference type="AlphaFoldDB" id="A0A0G1CGJ5"/>
<accession>A0A0G1CGJ5</accession>
<keyword evidence="1" id="KW-0175">Coiled coil</keyword>
<reference evidence="3 4" key="1">
    <citation type="journal article" date="2015" name="Nature">
        <title>rRNA introns, odd ribosomes, and small enigmatic genomes across a large radiation of phyla.</title>
        <authorList>
            <person name="Brown C.T."/>
            <person name="Hug L.A."/>
            <person name="Thomas B.C."/>
            <person name="Sharon I."/>
            <person name="Castelle C.J."/>
            <person name="Singh A."/>
            <person name="Wilkins M.J."/>
            <person name="Williams K.H."/>
            <person name="Banfield J.F."/>
        </authorList>
    </citation>
    <scope>NUCLEOTIDE SEQUENCE [LARGE SCALE GENOMIC DNA]</scope>
</reference>
<dbReference type="SUPFAM" id="SSF53955">
    <property type="entry name" value="Lysozyme-like"/>
    <property type="match status" value="1"/>
</dbReference>
<gene>
    <name evidence="3" type="ORF">UV11_C0005G0007</name>
</gene>
<evidence type="ECO:0000259" key="2">
    <source>
        <dbReference type="Pfam" id="PF13406"/>
    </source>
</evidence>
<feature type="coiled-coil region" evidence="1">
    <location>
        <begin position="43"/>
        <end position="133"/>
    </location>
</feature>